<sequence>MECADNQHRVPPEASRYRRIRLPYDCAQLKFVIGQRLGHKNPGQTIIWLQNEAKTIVEAVLVRDSTPPPPINVQAYYQAALAMIPFPPTINPTVNQNFVHS</sequence>
<accession>A0ACC0AGR0</accession>
<gene>
    <name evidence="1" type="ORF">M9H77_28574</name>
</gene>
<organism evidence="1 2">
    <name type="scientific">Catharanthus roseus</name>
    <name type="common">Madagascar periwinkle</name>
    <name type="synonym">Vinca rosea</name>
    <dbReference type="NCBI Taxonomy" id="4058"/>
    <lineage>
        <taxon>Eukaryota</taxon>
        <taxon>Viridiplantae</taxon>
        <taxon>Streptophyta</taxon>
        <taxon>Embryophyta</taxon>
        <taxon>Tracheophyta</taxon>
        <taxon>Spermatophyta</taxon>
        <taxon>Magnoliopsida</taxon>
        <taxon>eudicotyledons</taxon>
        <taxon>Gunneridae</taxon>
        <taxon>Pentapetalae</taxon>
        <taxon>asterids</taxon>
        <taxon>lamiids</taxon>
        <taxon>Gentianales</taxon>
        <taxon>Apocynaceae</taxon>
        <taxon>Rauvolfioideae</taxon>
        <taxon>Vinceae</taxon>
        <taxon>Catharanthinae</taxon>
        <taxon>Catharanthus</taxon>
    </lineage>
</organism>
<dbReference type="EMBL" id="CM044706">
    <property type="protein sequence ID" value="KAI5659781.1"/>
    <property type="molecule type" value="Genomic_DNA"/>
</dbReference>
<name>A0ACC0AGR0_CATRO</name>
<keyword evidence="2" id="KW-1185">Reference proteome</keyword>
<evidence type="ECO:0000313" key="1">
    <source>
        <dbReference type="EMBL" id="KAI5659781.1"/>
    </source>
</evidence>
<evidence type="ECO:0000313" key="2">
    <source>
        <dbReference type="Proteomes" id="UP001060085"/>
    </source>
</evidence>
<dbReference type="Proteomes" id="UP001060085">
    <property type="component" value="Linkage Group LG06"/>
</dbReference>
<proteinExistence type="predicted"/>
<protein>
    <submittedName>
        <fullName evidence="1">Uncharacterized protein</fullName>
    </submittedName>
</protein>
<reference evidence="2" key="1">
    <citation type="journal article" date="2023" name="Nat. Plants">
        <title>Single-cell RNA sequencing provides a high-resolution roadmap for understanding the multicellular compartmentation of specialized metabolism.</title>
        <authorList>
            <person name="Sun S."/>
            <person name="Shen X."/>
            <person name="Li Y."/>
            <person name="Li Y."/>
            <person name="Wang S."/>
            <person name="Li R."/>
            <person name="Zhang H."/>
            <person name="Shen G."/>
            <person name="Guo B."/>
            <person name="Wei J."/>
            <person name="Xu J."/>
            <person name="St-Pierre B."/>
            <person name="Chen S."/>
            <person name="Sun C."/>
        </authorList>
    </citation>
    <scope>NUCLEOTIDE SEQUENCE [LARGE SCALE GENOMIC DNA]</scope>
</reference>
<comment type="caution">
    <text evidence="1">The sequence shown here is derived from an EMBL/GenBank/DDBJ whole genome shotgun (WGS) entry which is preliminary data.</text>
</comment>